<dbReference type="PANTHER" id="PTHR21716">
    <property type="entry name" value="TRANSMEMBRANE PROTEIN"/>
    <property type="match status" value="1"/>
</dbReference>
<evidence type="ECO:0000256" key="7">
    <source>
        <dbReference type="ARBA" id="ARBA00023136"/>
    </source>
</evidence>
<feature type="transmembrane region" description="Helical" evidence="8">
    <location>
        <begin position="209"/>
        <end position="237"/>
    </location>
</feature>
<dbReference type="EMBL" id="LTBA01000001">
    <property type="protein sequence ID" value="KYH35964.1"/>
    <property type="molecule type" value="Genomic_DNA"/>
</dbReference>
<dbReference type="AlphaFoldDB" id="A0A151B7V0"/>
<accession>A0A151B7V0</accession>
<dbReference type="RefSeq" id="WP_066821615.1">
    <property type="nucleotide sequence ID" value="NZ_LTBA01000001.1"/>
</dbReference>
<keyword evidence="10" id="KW-1185">Reference proteome</keyword>
<evidence type="ECO:0000256" key="3">
    <source>
        <dbReference type="ARBA" id="ARBA00022448"/>
    </source>
</evidence>
<keyword evidence="7 8" id="KW-0472">Membrane</keyword>
<dbReference type="PANTHER" id="PTHR21716:SF53">
    <property type="entry name" value="PERMEASE PERM-RELATED"/>
    <property type="match status" value="1"/>
</dbReference>
<keyword evidence="4" id="KW-1003">Cell membrane</keyword>
<evidence type="ECO:0000313" key="9">
    <source>
        <dbReference type="EMBL" id="KYH35964.1"/>
    </source>
</evidence>
<feature type="transmembrane region" description="Helical" evidence="8">
    <location>
        <begin position="249"/>
        <end position="278"/>
    </location>
</feature>
<evidence type="ECO:0000313" key="10">
    <source>
        <dbReference type="Proteomes" id="UP000075531"/>
    </source>
</evidence>
<dbReference type="GO" id="GO:0055085">
    <property type="term" value="P:transmembrane transport"/>
    <property type="evidence" value="ECO:0007669"/>
    <property type="project" value="TreeGrafter"/>
</dbReference>
<keyword evidence="3" id="KW-0813">Transport</keyword>
<name>A0A151B7V0_9CLOT</name>
<keyword evidence="6 8" id="KW-1133">Transmembrane helix</keyword>
<feature type="transmembrane region" description="Helical" evidence="8">
    <location>
        <begin position="36"/>
        <end position="51"/>
    </location>
</feature>
<proteinExistence type="inferred from homology"/>
<sequence length="340" mass="38910">MKKLNIKYRTIVYVLIMFSIVFCIIQFQFLRGVAEIVFISFIIAYTLMPIHKKMIEKGLGNKFSALCIILLFITIFSLFFVILIPMITRESVNINDIIEQIGKYFNRLCNSKKYLRTNKIVGVITDKLYSYGNTTLKKLMESIVNNVIKFGESFLSFLVVPIFVYYFLVDREMISNRFMMYFPRERRGIIKKILKDIDKILSRYIISQFLLCTLIGIFTYFVLLIAGVKFAVILSVINGFFNIIPYFGPIIGCIPAILIGFTKSIKTGVITFLGLYIIQQIEGNIISPKIVGETVSIHPFIVILLLIIGGKVGGFLGMVLAIPIGVTVKIIYEDINYYLF</sequence>
<feature type="transmembrane region" description="Helical" evidence="8">
    <location>
        <begin position="147"/>
        <end position="169"/>
    </location>
</feature>
<evidence type="ECO:0000256" key="1">
    <source>
        <dbReference type="ARBA" id="ARBA00004651"/>
    </source>
</evidence>
<evidence type="ECO:0000256" key="5">
    <source>
        <dbReference type="ARBA" id="ARBA00022692"/>
    </source>
</evidence>
<comment type="subcellular location">
    <subcellularLocation>
        <location evidence="1">Cell membrane</location>
        <topology evidence="1">Multi-pass membrane protein</topology>
    </subcellularLocation>
</comment>
<dbReference type="STRING" id="1121338.CLTEP_03580"/>
<keyword evidence="5 8" id="KW-0812">Transmembrane</keyword>
<dbReference type="InterPro" id="IPR002549">
    <property type="entry name" value="AI-2E-like"/>
</dbReference>
<feature type="transmembrane region" description="Helical" evidence="8">
    <location>
        <begin position="12"/>
        <end position="30"/>
    </location>
</feature>
<dbReference type="Pfam" id="PF01594">
    <property type="entry name" value="AI-2E_transport"/>
    <property type="match status" value="1"/>
</dbReference>
<evidence type="ECO:0000256" key="8">
    <source>
        <dbReference type="SAM" id="Phobius"/>
    </source>
</evidence>
<evidence type="ECO:0000256" key="6">
    <source>
        <dbReference type="ARBA" id="ARBA00022989"/>
    </source>
</evidence>
<organism evidence="9 10">
    <name type="scientific">Clostridium tepidiprofundi DSM 19306</name>
    <dbReference type="NCBI Taxonomy" id="1121338"/>
    <lineage>
        <taxon>Bacteria</taxon>
        <taxon>Bacillati</taxon>
        <taxon>Bacillota</taxon>
        <taxon>Clostridia</taxon>
        <taxon>Eubacteriales</taxon>
        <taxon>Clostridiaceae</taxon>
        <taxon>Clostridium</taxon>
    </lineage>
</organism>
<evidence type="ECO:0000256" key="4">
    <source>
        <dbReference type="ARBA" id="ARBA00022475"/>
    </source>
</evidence>
<comment type="similarity">
    <text evidence="2">Belongs to the autoinducer-2 exporter (AI-2E) (TC 2.A.86) family.</text>
</comment>
<dbReference type="OrthoDB" id="9793390at2"/>
<reference evidence="9 10" key="1">
    <citation type="submission" date="2016-02" db="EMBL/GenBank/DDBJ databases">
        <title>Genome sequence of Clostridium tepidiprofundi DSM 19306.</title>
        <authorList>
            <person name="Poehlein A."/>
            <person name="Daniel R."/>
        </authorList>
    </citation>
    <scope>NUCLEOTIDE SEQUENCE [LARGE SCALE GENOMIC DNA]</scope>
    <source>
        <strain evidence="9 10">DSM 19306</strain>
    </source>
</reference>
<protein>
    <submittedName>
        <fullName evidence="9">AI-2 transport protein TqsA</fullName>
    </submittedName>
</protein>
<dbReference type="GO" id="GO:0005886">
    <property type="term" value="C:plasma membrane"/>
    <property type="evidence" value="ECO:0007669"/>
    <property type="project" value="UniProtKB-SubCell"/>
</dbReference>
<feature type="transmembrane region" description="Helical" evidence="8">
    <location>
        <begin position="63"/>
        <end position="87"/>
    </location>
</feature>
<gene>
    <name evidence="9" type="primary">tqsA_1</name>
    <name evidence="9" type="ORF">CLTEP_03580</name>
</gene>
<evidence type="ECO:0000256" key="2">
    <source>
        <dbReference type="ARBA" id="ARBA00009773"/>
    </source>
</evidence>
<dbReference type="PATRIC" id="fig|1121338.3.peg.362"/>
<dbReference type="Proteomes" id="UP000075531">
    <property type="component" value="Unassembled WGS sequence"/>
</dbReference>
<comment type="caution">
    <text evidence="9">The sequence shown here is derived from an EMBL/GenBank/DDBJ whole genome shotgun (WGS) entry which is preliminary data.</text>
</comment>